<gene>
    <name evidence="1" type="ORF">ACG04R_03715</name>
</gene>
<dbReference type="Pfam" id="PF13433">
    <property type="entry name" value="Peripla_BP_5"/>
    <property type="match status" value="1"/>
</dbReference>
<dbReference type="PANTHER" id="PTHR47628">
    <property type="match status" value="1"/>
</dbReference>
<protein>
    <submittedName>
        <fullName evidence="1">Urea ABC transporter substrate-binding protein</fullName>
    </submittedName>
</protein>
<dbReference type="RefSeq" id="WP_394406523.1">
    <property type="nucleotide sequence ID" value="NZ_JBIGIC010000002.1"/>
</dbReference>
<name>A0ABW7H7B1_9BURK</name>
<dbReference type="CDD" id="cd06355">
    <property type="entry name" value="PBP1_FmdD-like"/>
    <property type="match status" value="1"/>
</dbReference>
<dbReference type="SUPFAM" id="SSF53822">
    <property type="entry name" value="Periplasmic binding protein-like I"/>
    <property type="match status" value="1"/>
</dbReference>
<accession>A0ABW7H7B1</accession>
<dbReference type="EMBL" id="JBIGIC010000002">
    <property type="protein sequence ID" value="MFG6485764.1"/>
    <property type="molecule type" value="Genomic_DNA"/>
</dbReference>
<reference evidence="1 2" key="1">
    <citation type="submission" date="2024-08" db="EMBL/GenBank/DDBJ databases">
        <authorList>
            <person name="Lu H."/>
        </authorList>
    </citation>
    <scope>NUCLEOTIDE SEQUENCE [LARGE SCALE GENOMIC DNA]</scope>
    <source>
        <strain evidence="1 2">BYS78W</strain>
    </source>
</reference>
<dbReference type="InterPro" id="IPR028082">
    <property type="entry name" value="Peripla_BP_I"/>
</dbReference>
<keyword evidence="2" id="KW-1185">Reference proteome</keyword>
<comment type="caution">
    <text evidence="1">The sequence shown here is derived from an EMBL/GenBank/DDBJ whole genome shotgun (WGS) entry which is preliminary data.</text>
</comment>
<dbReference type="Gene3D" id="3.40.50.2300">
    <property type="match status" value="2"/>
</dbReference>
<evidence type="ECO:0000313" key="2">
    <source>
        <dbReference type="Proteomes" id="UP001606134"/>
    </source>
</evidence>
<organism evidence="1 2">
    <name type="scientific">Pelomonas candidula</name>
    <dbReference type="NCBI Taxonomy" id="3299025"/>
    <lineage>
        <taxon>Bacteria</taxon>
        <taxon>Pseudomonadati</taxon>
        <taxon>Pseudomonadota</taxon>
        <taxon>Betaproteobacteria</taxon>
        <taxon>Burkholderiales</taxon>
        <taxon>Sphaerotilaceae</taxon>
        <taxon>Roseateles</taxon>
    </lineage>
</organism>
<sequence length="411" mass="44567">MRVRLALLGALILLLALALGAWLWRKPAADAARTPIVIGLIHALTGPLATSEQPLVAAVKLAVDEINQGGGLLGRRVELRIEDTRSLAAQTAADAARRLIDEQHAVALFGCWSSGCRQAVRPVVEERRHLLFYPMAHEGVERSPNIVYTGPTPNQQVLPAADWAMQGFGRRVYLVGTDGLFPRRANAMLRDFVQLSGGQVLGERYVPLTSTDVSAVITDLRALQPDLVLNTLNGDGNRAFFDALVAAGLTDLPLLSFTAAEPEMRAYGGGRLERHFTAWGYLQSLPGPANTAFLTRLRALNGADTQAGDPAVSAYVGVRLWAAAVRELGSDQTEAVNANVLQQSVEAPYGFAAVDAQTRRLWRPLRVAQVRPDGQLVEVWQATRHIRPAPWPAFRSAEHWNELLAGSGARP</sequence>
<evidence type="ECO:0000313" key="1">
    <source>
        <dbReference type="EMBL" id="MFG6485764.1"/>
    </source>
</evidence>
<dbReference type="Proteomes" id="UP001606134">
    <property type="component" value="Unassembled WGS sequence"/>
</dbReference>
<proteinExistence type="predicted"/>
<dbReference type="PANTHER" id="PTHR47628:SF1">
    <property type="entry name" value="ALIPHATIC AMIDASE EXPRESSION-REGULATING PROTEIN"/>
    <property type="match status" value="1"/>
</dbReference>
<dbReference type="InterPro" id="IPR017777">
    <property type="entry name" value="ABC_urea-bd_UrtA"/>
</dbReference>